<accession>A0A1I7X133</accession>
<dbReference type="AlphaFoldDB" id="A0A1I7X133"/>
<sequence>MRHDCSLLFSPNQSVNGGQTLLPSTHPGDSFMID</sequence>
<evidence type="ECO:0000256" key="1">
    <source>
        <dbReference type="SAM" id="MobiDB-lite"/>
    </source>
</evidence>
<feature type="compositionally biased region" description="Polar residues" evidence="1">
    <location>
        <begin position="9"/>
        <end position="23"/>
    </location>
</feature>
<dbReference type="WBParaSite" id="Hba_11099">
    <property type="protein sequence ID" value="Hba_11099"/>
    <property type="gene ID" value="Hba_11099"/>
</dbReference>
<feature type="region of interest" description="Disordered" evidence="1">
    <location>
        <begin position="1"/>
        <end position="34"/>
    </location>
</feature>
<dbReference type="Proteomes" id="UP000095283">
    <property type="component" value="Unplaced"/>
</dbReference>
<evidence type="ECO:0000313" key="3">
    <source>
        <dbReference type="WBParaSite" id="Hba_11099"/>
    </source>
</evidence>
<organism evidence="2 3">
    <name type="scientific">Heterorhabditis bacteriophora</name>
    <name type="common">Entomopathogenic nematode worm</name>
    <dbReference type="NCBI Taxonomy" id="37862"/>
    <lineage>
        <taxon>Eukaryota</taxon>
        <taxon>Metazoa</taxon>
        <taxon>Ecdysozoa</taxon>
        <taxon>Nematoda</taxon>
        <taxon>Chromadorea</taxon>
        <taxon>Rhabditida</taxon>
        <taxon>Rhabditina</taxon>
        <taxon>Rhabditomorpha</taxon>
        <taxon>Strongyloidea</taxon>
        <taxon>Heterorhabditidae</taxon>
        <taxon>Heterorhabditis</taxon>
    </lineage>
</organism>
<keyword evidence="2" id="KW-1185">Reference proteome</keyword>
<proteinExistence type="predicted"/>
<name>A0A1I7X133_HETBA</name>
<protein>
    <submittedName>
        <fullName evidence="3">Uncharacterized protein</fullName>
    </submittedName>
</protein>
<evidence type="ECO:0000313" key="2">
    <source>
        <dbReference type="Proteomes" id="UP000095283"/>
    </source>
</evidence>
<reference evidence="3" key="1">
    <citation type="submission" date="2016-11" db="UniProtKB">
        <authorList>
            <consortium name="WormBaseParasite"/>
        </authorList>
    </citation>
    <scope>IDENTIFICATION</scope>
</reference>